<accession>A0ABR1BA50</accession>
<sequence>MVSCLVLPDSLAFERESFEPTRLVFDPPKILAGRGTNPSSTTSNLSGVTSKLMTRDLLSEIGIYSYEHRSLRKARPDRSVKAATKQTNKRPNKQTIQHSELNDANNKRKIIERNEKNVAEEKEVEQKLVRHKRWNRPRIFSCNTQGNDRASYTTIERRCVIRSKKNVGPQLLNSEVFDKESSHKVKNTTL</sequence>
<keyword evidence="3" id="KW-1185">Reference proteome</keyword>
<comment type="caution">
    <text evidence="2">The sequence shown here is derived from an EMBL/GenBank/DDBJ whole genome shotgun (WGS) entry which is preliminary data.</text>
</comment>
<gene>
    <name evidence="2" type="ORF">RUM44_012019</name>
</gene>
<dbReference type="Proteomes" id="UP001359485">
    <property type="component" value="Unassembled WGS sequence"/>
</dbReference>
<dbReference type="EMBL" id="JAWJWF010000001">
    <property type="protein sequence ID" value="KAK6640333.1"/>
    <property type="molecule type" value="Genomic_DNA"/>
</dbReference>
<feature type="compositionally biased region" description="Polar residues" evidence="1">
    <location>
        <begin position="93"/>
        <end position="104"/>
    </location>
</feature>
<evidence type="ECO:0000313" key="3">
    <source>
        <dbReference type="Proteomes" id="UP001359485"/>
    </source>
</evidence>
<evidence type="ECO:0000313" key="2">
    <source>
        <dbReference type="EMBL" id="KAK6640333.1"/>
    </source>
</evidence>
<name>A0ABR1BA50_POLSC</name>
<proteinExistence type="predicted"/>
<organism evidence="2 3">
    <name type="scientific">Polyplax serrata</name>
    <name type="common">Common mouse louse</name>
    <dbReference type="NCBI Taxonomy" id="468196"/>
    <lineage>
        <taxon>Eukaryota</taxon>
        <taxon>Metazoa</taxon>
        <taxon>Ecdysozoa</taxon>
        <taxon>Arthropoda</taxon>
        <taxon>Hexapoda</taxon>
        <taxon>Insecta</taxon>
        <taxon>Pterygota</taxon>
        <taxon>Neoptera</taxon>
        <taxon>Paraneoptera</taxon>
        <taxon>Psocodea</taxon>
        <taxon>Troctomorpha</taxon>
        <taxon>Phthiraptera</taxon>
        <taxon>Anoplura</taxon>
        <taxon>Polyplacidae</taxon>
        <taxon>Polyplax</taxon>
    </lineage>
</organism>
<protein>
    <submittedName>
        <fullName evidence="2">Uncharacterized protein</fullName>
    </submittedName>
</protein>
<reference evidence="2 3" key="1">
    <citation type="submission" date="2023-09" db="EMBL/GenBank/DDBJ databases">
        <title>Genomes of two closely related lineages of the louse Polyplax serrata with different host specificities.</title>
        <authorList>
            <person name="Martinu J."/>
            <person name="Tarabai H."/>
            <person name="Stefka J."/>
            <person name="Hypsa V."/>
        </authorList>
    </citation>
    <scope>NUCLEOTIDE SEQUENCE [LARGE SCALE GENOMIC DNA]</scope>
    <source>
        <strain evidence="2">98ZLc_SE</strain>
    </source>
</reference>
<evidence type="ECO:0000256" key="1">
    <source>
        <dbReference type="SAM" id="MobiDB-lite"/>
    </source>
</evidence>
<feature type="region of interest" description="Disordered" evidence="1">
    <location>
        <begin position="74"/>
        <end position="106"/>
    </location>
</feature>